<protein>
    <submittedName>
        <fullName evidence="6">Cellulose synthase/poly-beta-1,6-N-acetylglucosamine synthase-like glycosyltransferase</fullName>
    </submittedName>
</protein>
<evidence type="ECO:0000256" key="1">
    <source>
        <dbReference type="ARBA" id="ARBA00006739"/>
    </source>
</evidence>
<keyword evidence="4" id="KW-1133">Transmembrane helix</keyword>
<dbReference type="Pfam" id="PF00535">
    <property type="entry name" value="Glycos_transf_2"/>
    <property type="match status" value="1"/>
</dbReference>
<gene>
    <name evidence="6" type="ORF">JN12_00384</name>
</gene>
<dbReference type="CDD" id="cd06423">
    <property type="entry name" value="CESA_like"/>
    <property type="match status" value="1"/>
</dbReference>
<dbReference type="EMBL" id="VLLN01000002">
    <property type="protein sequence ID" value="TWJ32973.1"/>
    <property type="molecule type" value="Genomic_DNA"/>
</dbReference>
<dbReference type="Proteomes" id="UP000319449">
    <property type="component" value="Unassembled WGS sequence"/>
</dbReference>
<feature type="transmembrane region" description="Helical" evidence="4">
    <location>
        <begin position="353"/>
        <end position="378"/>
    </location>
</feature>
<dbReference type="GO" id="GO:0016757">
    <property type="term" value="F:glycosyltransferase activity"/>
    <property type="evidence" value="ECO:0007669"/>
    <property type="project" value="UniProtKB-KW"/>
</dbReference>
<sequence length="472" mass="53773">MLAIITLCLLLFQLIVLLFFLLVNGSYTLFTIISLLDIRGQLAIATRQHIRSLVSGVFYKPITIIVPAYNEEATIVTSVAQLLELNYPEYEVVVVNDGSTDATHARLTEAFRLVRIERPIALNLSHERVNAVYISIDHPNLTVLVKENGGKADALNAGINVSRFPLFCSVDADSILENDALMRAAKLFVEDREVIATGGIVRVLNGCSVVNGAVTEIKAPRKGIECFQAVEYVRGFLTGRTSWSFVKGLLIISGAFGIFRKDLVLAINGYRKTVGEDMDLVVRLHRHCREKKIRYKVLFVPDPVCWTQVPTDYHSLLKQRNRWHRGLIDSLRHNAVMFCNPRYGAVGLFAFPYFLFVEALGPLIEFSGYIGFIVFYLLGLIDREFALLFFIVAMLWGMWLNVGAILMDNLVYRRYQGVRDLLKLALFGFLEYFGYRQLIVVERVIATFFFWRKAWGKHNRQEIKNEKTARTR</sequence>
<dbReference type="InterPro" id="IPR001173">
    <property type="entry name" value="Glyco_trans_2-like"/>
</dbReference>
<dbReference type="AlphaFoldDB" id="A0A562WTZ8"/>
<keyword evidence="2" id="KW-0328">Glycosyltransferase</keyword>
<dbReference type="PANTHER" id="PTHR43630">
    <property type="entry name" value="POLY-BETA-1,6-N-ACETYL-D-GLUCOSAMINE SYNTHASE"/>
    <property type="match status" value="1"/>
</dbReference>
<dbReference type="RefSeq" id="WP_145017529.1">
    <property type="nucleotide sequence ID" value="NZ_VLLN01000002.1"/>
</dbReference>
<keyword evidence="4" id="KW-0812">Transmembrane</keyword>
<evidence type="ECO:0000259" key="5">
    <source>
        <dbReference type="Pfam" id="PF00535"/>
    </source>
</evidence>
<evidence type="ECO:0000256" key="2">
    <source>
        <dbReference type="ARBA" id="ARBA00022676"/>
    </source>
</evidence>
<name>A0A562WTZ8_9BACT</name>
<comment type="caution">
    <text evidence="6">The sequence shown here is derived from an EMBL/GenBank/DDBJ whole genome shotgun (WGS) entry which is preliminary data.</text>
</comment>
<keyword evidence="3 6" id="KW-0808">Transferase</keyword>
<dbReference type="SUPFAM" id="SSF53448">
    <property type="entry name" value="Nucleotide-diphospho-sugar transferases"/>
    <property type="match status" value="1"/>
</dbReference>
<organism evidence="6 7">
    <name type="scientific">Geobacter argillaceus</name>
    <dbReference type="NCBI Taxonomy" id="345631"/>
    <lineage>
        <taxon>Bacteria</taxon>
        <taxon>Pseudomonadati</taxon>
        <taxon>Thermodesulfobacteriota</taxon>
        <taxon>Desulfuromonadia</taxon>
        <taxon>Geobacterales</taxon>
        <taxon>Geobacteraceae</taxon>
        <taxon>Geobacter</taxon>
    </lineage>
</organism>
<feature type="transmembrane region" description="Helical" evidence="4">
    <location>
        <begin position="432"/>
        <end position="451"/>
    </location>
</feature>
<dbReference type="PANTHER" id="PTHR43630:SF1">
    <property type="entry name" value="POLY-BETA-1,6-N-ACETYL-D-GLUCOSAMINE SYNTHASE"/>
    <property type="match status" value="1"/>
</dbReference>
<evidence type="ECO:0000256" key="3">
    <source>
        <dbReference type="ARBA" id="ARBA00022679"/>
    </source>
</evidence>
<dbReference type="InterPro" id="IPR029044">
    <property type="entry name" value="Nucleotide-diphossugar_trans"/>
</dbReference>
<reference evidence="6 7" key="1">
    <citation type="submission" date="2019-07" db="EMBL/GenBank/DDBJ databases">
        <title>Genomic Encyclopedia of Archaeal and Bacterial Type Strains, Phase II (KMG-II): from individual species to whole genera.</title>
        <authorList>
            <person name="Goeker M."/>
        </authorList>
    </citation>
    <scope>NUCLEOTIDE SEQUENCE [LARGE SCALE GENOMIC DNA]</scope>
    <source>
        <strain evidence="6 7">ATCC BAA-1139</strain>
    </source>
</reference>
<proteinExistence type="inferred from homology"/>
<feature type="domain" description="Glycosyltransferase 2-like" evidence="5">
    <location>
        <begin position="63"/>
        <end position="204"/>
    </location>
</feature>
<keyword evidence="7" id="KW-1185">Reference proteome</keyword>
<evidence type="ECO:0000313" key="7">
    <source>
        <dbReference type="Proteomes" id="UP000319449"/>
    </source>
</evidence>
<dbReference type="OrthoDB" id="276604at2"/>
<comment type="similarity">
    <text evidence="1">Belongs to the glycosyltransferase 2 family.</text>
</comment>
<feature type="transmembrane region" description="Helical" evidence="4">
    <location>
        <begin position="385"/>
        <end position="412"/>
    </location>
</feature>
<evidence type="ECO:0000313" key="6">
    <source>
        <dbReference type="EMBL" id="TWJ32973.1"/>
    </source>
</evidence>
<dbReference type="Gene3D" id="3.90.550.10">
    <property type="entry name" value="Spore Coat Polysaccharide Biosynthesis Protein SpsA, Chain A"/>
    <property type="match status" value="1"/>
</dbReference>
<evidence type="ECO:0000256" key="4">
    <source>
        <dbReference type="SAM" id="Phobius"/>
    </source>
</evidence>
<accession>A0A562WTZ8</accession>
<keyword evidence="4" id="KW-0472">Membrane</keyword>